<proteinExistence type="predicted"/>
<dbReference type="AlphaFoldDB" id="A0A4R3VT95"/>
<evidence type="ECO:0008006" key="3">
    <source>
        <dbReference type="Google" id="ProtNLM"/>
    </source>
</evidence>
<dbReference type="EMBL" id="SMBZ01000044">
    <property type="protein sequence ID" value="TCV08472.1"/>
    <property type="molecule type" value="Genomic_DNA"/>
</dbReference>
<dbReference type="OrthoDB" id="1098026at2"/>
<organism evidence="1 2">
    <name type="scientific">Sphingobacterium alimentarium</name>
    <dbReference type="NCBI Taxonomy" id="797292"/>
    <lineage>
        <taxon>Bacteria</taxon>
        <taxon>Pseudomonadati</taxon>
        <taxon>Bacteroidota</taxon>
        <taxon>Sphingobacteriia</taxon>
        <taxon>Sphingobacteriales</taxon>
        <taxon>Sphingobacteriaceae</taxon>
        <taxon>Sphingobacterium</taxon>
    </lineage>
</organism>
<dbReference type="RefSeq" id="WP_132778592.1">
    <property type="nucleotide sequence ID" value="NZ_SMBZ01000044.1"/>
</dbReference>
<keyword evidence="2" id="KW-1185">Reference proteome</keyword>
<accession>A0A4R3VT95</accession>
<name>A0A4R3VT95_9SPHI</name>
<evidence type="ECO:0000313" key="1">
    <source>
        <dbReference type="EMBL" id="TCV08472.1"/>
    </source>
</evidence>
<comment type="caution">
    <text evidence="1">The sequence shown here is derived from an EMBL/GenBank/DDBJ whole genome shotgun (WGS) entry which is preliminary data.</text>
</comment>
<protein>
    <recommendedName>
        <fullName evidence="3">BetR domain-containing protein</fullName>
    </recommendedName>
</protein>
<evidence type="ECO:0000313" key="2">
    <source>
        <dbReference type="Proteomes" id="UP000295197"/>
    </source>
</evidence>
<sequence>MEHEKFLQIIRKKIGPSISLIEQLSQVLDISYDAAHRRASNKSKLSLEETAILARHYGISLDNLFQKEKYVLVNKTKEINSFEDLSNYLSQSFNHLSTYKNDSTTEIYYSAKDIPLFYTLGSDVLSQFKRFVWMQILNPNLLMPFKDFQFKAQLLESSQNLLQFYDNTTKHEIWNDTTINSTLQQILYFYDSNLLSTEEALAICEQVEKLIITLESQCNMQNDRFKIYHHDLLILNNNVLVCNQKKKTLFVPYTMLGYFITNDEETCNHSHNFFQHQLKNSKLLNTAGTRDKKLFFNKMYKKIKYYKDKLNDDNQFM</sequence>
<dbReference type="Proteomes" id="UP000295197">
    <property type="component" value="Unassembled WGS sequence"/>
</dbReference>
<reference evidence="1 2" key="1">
    <citation type="submission" date="2019-03" db="EMBL/GenBank/DDBJ databases">
        <title>Genomic Encyclopedia of Type Strains, Phase IV (KMG-IV): sequencing the most valuable type-strain genomes for metagenomic binning, comparative biology and taxonomic classification.</title>
        <authorList>
            <person name="Goeker M."/>
        </authorList>
    </citation>
    <scope>NUCLEOTIDE SEQUENCE [LARGE SCALE GENOMIC DNA]</scope>
    <source>
        <strain evidence="1 2">DSM 22362</strain>
    </source>
</reference>
<gene>
    <name evidence="1" type="ORF">EDC17_104410</name>
</gene>